<dbReference type="Proteomes" id="UP000198575">
    <property type="component" value="Unassembled WGS sequence"/>
</dbReference>
<dbReference type="PROSITE" id="PS51379">
    <property type="entry name" value="4FE4S_FER_2"/>
    <property type="match status" value="2"/>
</dbReference>
<keyword evidence="5" id="KW-0479">Metal-binding</keyword>
<evidence type="ECO:0000256" key="9">
    <source>
        <dbReference type="ARBA" id="ARBA00023004"/>
    </source>
</evidence>
<dbReference type="PROSITE" id="PS00198">
    <property type="entry name" value="4FE4S_FER_1"/>
    <property type="match status" value="1"/>
</dbReference>
<dbReference type="NCBIfam" id="TIGR01944">
    <property type="entry name" value="rnfB"/>
    <property type="match status" value="1"/>
</dbReference>
<keyword evidence="1" id="KW-0813">Transport</keyword>
<evidence type="ECO:0000259" key="13">
    <source>
        <dbReference type="PROSITE" id="PS51379"/>
    </source>
</evidence>
<dbReference type="PANTHER" id="PTHR42859">
    <property type="entry name" value="OXIDOREDUCTASE"/>
    <property type="match status" value="1"/>
</dbReference>
<dbReference type="InterPro" id="IPR017900">
    <property type="entry name" value="4Fe4S_Fe_S_CS"/>
</dbReference>
<accession>A0A1I4XIF5</accession>
<dbReference type="AlphaFoldDB" id="A0A1I4XIF5"/>
<dbReference type="STRING" id="578942.SAMN05216289_11039"/>
<keyword evidence="3" id="KW-0004">4Fe-4S</keyword>
<keyword evidence="11" id="KW-0472">Membrane</keyword>
<dbReference type="PANTHER" id="PTHR42859:SF3">
    <property type="entry name" value="ION-TRANSLOCATING OXIDOREDUCTASE COMPLEX SUBUNIT B"/>
    <property type="match status" value="1"/>
</dbReference>
<evidence type="ECO:0000256" key="11">
    <source>
        <dbReference type="ARBA" id="ARBA00023136"/>
    </source>
</evidence>
<keyword evidence="4" id="KW-0997">Cell inner membrane</keyword>
<feature type="region of interest" description="Disordered" evidence="12">
    <location>
        <begin position="165"/>
        <end position="191"/>
    </location>
</feature>
<dbReference type="EMBL" id="FOVF01000010">
    <property type="protein sequence ID" value="SFN25575.1"/>
    <property type="molecule type" value="Genomic_DNA"/>
</dbReference>
<keyword evidence="16" id="KW-1185">Reference proteome</keyword>
<dbReference type="GO" id="GO:0046872">
    <property type="term" value="F:metal ion binding"/>
    <property type="evidence" value="ECO:0007669"/>
    <property type="project" value="UniProtKB-KW"/>
</dbReference>
<evidence type="ECO:0000256" key="8">
    <source>
        <dbReference type="ARBA" id="ARBA00022982"/>
    </source>
</evidence>
<dbReference type="RefSeq" id="WP_245778862.1">
    <property type="nucleotide sequence ID" value="NZ_FOVF01000010.1"/>
</dbReference>
<keyword evidence="9" id="KW-0408">Iron</keyword>
<dbReference type="Pfam" id="PF14697">
    <property type="entry name" value="Fer4_21"/>
    <property type="match status" value="1"/>
</dbReference>
<keyword evidence="7" id="KW-1278">Translocase</keyword>
<keyword evidence="8" id="KW-0249">Electron transport</keyword>
<dbReference type="Gene3D" id="1.10.15.40">
    <property type="entry name" value="Electron transport complex subunit B, putative Fe-S cluster"/>
    <property type="match status" value="1"/>
</dbReference>
<dbReference type="InterPro" id="IPR017896">
    <property type="entry name" value="4Fe4S_Fe-S-bd"/>
</dbReference>
<dbReference type="InterPro" id="IPR050294">
    <property type="entry name" value="RnfB_subfamily"/>
</dbReference>
<feature type="compositionally biased region" description="Basic and acidic residues" evidence="12">
    <location>
        <begin position="165"/>
        <end position="174"/>
    </location>
</feature>
<proteinExistence type="predicted"/>
<dbReference type="Pfam" id="PF04060">
    <property type="entry name" value="FeS"/>
    <property type="match status" value="1"/>
</dbReference>
<dbReference type="PROSITE" id="PS51656">
    <property type="entry name" value="4FE4S"/>
    <property type="match status" value="1"/>
</dbReference>
<dbReference type="Gene3D" id="3.30.70.20">
    <property type="match status" value="1"/>
</dbReference>
<dbReference type="InterPro" id="IPR007202">
    <property type="entry name" value="4Fe-4S_dom"/>
</dbReference>
<gene>
    <name evidence="15" type="ORF">SAMN05216289_11039</name>
</gene>
<name>A0A1I4XIF5_9GAMM</name>
<feature type="domain" description="4Fe-4S" evidence="14">
    <location>
        <begin position="1"/>
        <end position="60"/>
    </location>
</feature>
<evidence type="ECO:0000256" key="5">
    <source>
        <dbReference type="ARBA" id="ARBA00022723"/>
    </source>
</evidence>
<evidence type="ECO:0000256" key="6">
    <source>
        <dbReference type="ARBA" id="ARBA00022737"/>
    </source>
</evidence>
<dbReference type="SUPFAM" id="SSF54862">
    <property type="entry name" value="4Fe-4S ferredoxins"/>
    <property type="match status" value="1"/>
</dbReference>
<evidence type="ECO:0000256" key="4">
    <source>
        <dbReference type="ARBA" id="ARBA00022519"/>
    </source>
</evidence>
<keyword evidence="6" id="KW-0677">Repeat</keyword>
<evidence type="ECO:0000313" key="16">
    <source>
        <dbReference type="Proteomes" id="UP000198575"/>
    </source>
</evidence>
<evidence type="ECO:0000256" key="2">
    <source>
        <dbReference type="ARBA" id="ARBA00022475"/>
    </source>
</evidence>
<keyword evidence="10" id="KW-0411">Iron-sulfur</keyword>
<evidence type="ECO:0000256" key="10">
    <source>
        <dbReference type="ARBA" id="ARBA00023014"/>
    </source>
</evidence>
<protein>
    <submittedName>
        <fullName evidence="15">Electron transport complex protein RnfB</fullName>
    </submittedName>
</protein>
<dbReference type="GO" id="GO:0009055">
    <property type="term" value="F:electron transfer activity"/>
    <property type="evidence" value="ECO:0007669"/>
    <property type="project" value="InterPro"/>
</dbReference>
<evidence type="ECO:0000313" key="15">
    <source>
        <dbReference type="EMBL" id="SFN25575.1"/>
    </source>
</evidence>
<evidence type="ECO:0000256" key="1">
    <source>
        <dbReference type="ARBA" id="ARBA00022448"/>
    </source>
</evidence>
<feature type="domain" description="4Fe-4S ferredoxin-type" evidence="13">
    <location>
        <begin position="106"/>
        <end position="135"/>
    </location>
</feature>
<feature type="domain" description="4Fe-4S ferredoxin-type" evidence="13">
    <location>
        <begin position="76"/>
        <end position="105"/>
    </location>
</feature>
<evidence type="ECO:0000259" key="14">
    <source>
        <dbReference type="PROSITE" id="PS51656"/>
    </source>
</evidence>
<keyword evidence="2" id="KW-1003">Cell membrane</keyword>
<dbReference type="InterPro" id="IPR010207">
    <property type="entry name" value="Elect_transpt_cplx_RnfB/RsxB"/>
</dbReference>
<evidence type="ECO:0000256" key="7">
    <source>
        <dbReference type="ARBA" id="ARBA00022967"/>
    </source>
</evidence>
<evidence type="ECO:0000256" key="12">
    <source>
        <dbReference type="SAM" id="MobiDB-lite"/>
    </source>
</evidence>
<feature type="compositionally biased region" description="Low complexity" evidence="12">
    <location>
        <begin position="175"/>
        <end position="186"/>
    </location>
</feature>
<organism evidence="15 16">
    <name type="scientific">Dokdonella immobilis</name>
    <dbReference type="NCBI Taxonomy" id="578942"/>
    <lineage>
        <taxon>Bacteria</taxon>
        <taxon>Pseudomonadati</taxon>
        <taxon>Pseudomonadota</taxon>
        <taxon>Gammaproteobacteria</taxon>
        <taxon>Lysobacterales</taxon>
        <taxon>Rhodanobacteraceae</taxon>
        <taxon>Dokdonella</taxon>
    </lineage>
</organism>
<sequence length="215" mass="22897">MNFDLVTRIDRMLPQTQCTRCGYPACLPYAQAIARGEADIDQCPPGGQAGVDALAALLGRDSKPLNAGYGVEVPPTIAVIEEGLCIGCTKCIQACPVDAIVGAAKRMHSILSAECTGCELCIAPCPVDCISMTAFAVEPLPRFDILNRADHARRRFDARNRRLDRDRSVRDAKRASAQTAAARASTPPITRSAVLEAIARGKARRKAGTDDTSGS</sequence>
<evidence type="ECO:0000256" key="3">
    <source>
        <dbReference type="ARBA" id="ARBA00022485"/>
    </source>
</evidence>
<reference evidence="15 16" key="1">
    <citation type="submission" date="2016-10" db="EMBL/GenBank/DDBJ databases">
        <authorList>
            <person name="de Groot N.N."/>
        </authorList>
    </citation>
    <scope>NUCLEOTIDE SEQUENCE [LARGE SCALE GENOMIC DNA]</scope>
    <source>
        <strain evidence="15 16">CGMCC 1.7659</strain>
    </source>
</reference>
<dbReference type="GO" id="GO:0051539">
    <property type="term" value="F:4 iron, 4 sulfur cluster binding"/>
    <property type="evidence" value="ECO:0007669"/>
    <property type="project" value="UniProtKB-KW"/>
</dbReference>